<protein>
    <submittedName>
        <fullName evidence="3">SWIM zinc finger protein</fullName>
    </submittedName>
</protein>
<name>A0A4V2G3T2_9GAMM</name>
<keyword evidence="1" id="KW-0863">Zinc-finger</keyword>
<dbReference type="GO" id="GO:0008270">
    <property type="term" value="F:zinc ion binding"/>
    <property type="evidence" value="ECO:0007669"/>
    <property type="project" value="UniProtKB-KW"/>
</dbReference>
<proteinExistence type="predicted"/>
<dbReference type="RefSeq" id="WP_130414841.1">
    <property type="nucleotide sequence ID" value="NZ_SHKX01000014.1"/>
</dbReference>
<evidence type="ECO:0000259" key="2">
    <source>
        <dbReference type="PROSITE" id="PS50966"/>
    </source>
</evidence>
<comment type="caution">
    <text evidence="3">The sequence shown here is derived from an EMBL/GenBank/DDBJ whole genome shotgun (WGS) entry which is preliminary data.</text>
</comment>
<keyword evidence="4" id="KW-1185">Reference proteome</keyword>
<sequence length="438" mass="48104">MDATHPRLTPEQALQFAPDDSAAQNARKLAKPGQWQHLRINQTVLWGEIQGSAVYRAAFDLDALSFKCSCPSRKQPCKHGLALVLSYAQSFALFEPAEPSGWVAEWLEKRQAAADKKQARAEDPAKTVDAAAQAKRVAAREKKVAGGLQELQLWLDDLARGGLAHARTLARSHFDHMAGRLVDAQAPGLAAAVQELSSALRVAHWQQAATMALGRLALLAESYGRQDSLPDGLKADIRALTGWPVAQEEVLAAPPLADDWLVLAHRDEDLETGNGRYRRQWLWGRTSGRGALLLSFAFGNQNLIPPYPAGMTLPARLCFYPSATPQRALVRDTDIPAMRPLTGAIGYHSLDEALDAQAAQLALNPLLTEMPWLLAGVTVLRDGHDWRLRDRDGRTVPLRVHDGWALLALSGGHPLQVFGEWDGRELRLLNAWNGEEFL</sequence>
<keyword evidence="1" id="KW-0862">Zinc</keyword>
<organism evidence="3 4">
    <name type="scientific">Fluviicoccus keumensis</name>
    <dbReference type="NCBI Taxonomy" id="1435465"/>
    <lineage>
        <taxon>Bacteria</taxon>
        <taxon>Pseudomonadati</taxon>
        <taxon>Pseudomonadota</taxon>
        <taxon>Gammaproteobacteria</taxon>
        <taxon>Moraxellales</taxon>
        <taxon>Moraxellaceae</taxon>
        <taxon>Fluviicoccus</taxon>
    </lineage>
</organism>
<evidence type="ECO:0000313" key="4">
    <source>
        <dbReference type="Proteomes" id="UP000292423"/>
    </source>
</evidence>
<keyword evidence="1" id="KW-0479">Metal-binding</keyword>
<dbReference type="EMBL" id="SHKX01000014">
    <property type="protein sequence ID" value="RZU38206.1"/>
    <property type="molecule type" value="Genomic_DNA"/>
</dbReference>
<reference evidence="3 4" key="1">
    <citation type="submission" date="2019-02" db="EMBL/GenBank/DDBJ databases">
        <title>Genomic Encyclopedia of Type Strains, Phase IV (KMG-IV): sequencing the most valuable type-strain genomes for metagenomic binning, comparative biology and taxonomic classification.</title>
        <authorList>
            <person name="Goeker M."/>
        </authorList>
    </citation>
    <scope>NUCLEOTIDE SEQUENCE [LARGE SCALE GENOMIC DNA]</scope>
    <source>
        <strain evidence="3 4">DSM 105135</strain>
    </source>
</reference>
<gene>
    <name evidence="3" type="ORF">EV700_2784</name>
</gene>
<evidence type="ECO:0000313" key="3">
    <source>
        <dbReference type="EMBL" id="RZU38206.1"/>
    </source>
</evidence>
<dbReference type="PROSITE" id="PS50966">
    <property type="entry name" value="ZF_SWIM"/>
    <property type="match status" value="1"/>
</dbReference>
<accession>A0A4V2G3T2</accession>
<dbReference type="Pfam" id="PF04434">
    <property type="entry name" value="SWIM"/>
    <property type="match status" value="1"/>
</dbReference>
<evidence type="ECO:0000256" key="1">
    <source>
        <dbReference type="PROSITE-ProRule" id="PRU00325"/>
    </source>
</evidence>
<dbReference type="InterPro" id="IPR007527">
    <property type="entry name" value="Znf_SWIM"/>
</dbReference>
<dbReference type="AlphaFoldDB" id="A0A4V2G3T2"/>
<dbReference type="OrthoDB" id="9816340at2"/>
<dbReference type="Proteomes" id="UP000292423">
    <property type="component" value="Unassembled WGS sequence"/>
</dbReference>
<feature type="domain" description="SWIM-type" evidence="2">
    <location>
        <begin position="55"/>
        <end position="88"/>
    </location>
</feature>